<sequence length="432" mass="48686">MNPFGSSRLPSSQSQMHESPTHSESDAKRRKTRKGTRSCWECKRRKVRCEFSQPEDAICICCRRRGTECVSQEFVEDAVPANDVGRSRYIYLGDRRVRLQDVINDVIRSSRSKTAVSTVKDAAICTLSSPRQTPSLSQELPMPTEPPVSQPQPAPHQASSDLAAPERAFHDLSTVLPSREQLDCVCDTAQELPFYLVQYISQPQSDMGRISAQHIKDQLITIPSNTSHPMLLARHMLTLAIFMQYRAHDPAEEEDGDIHFIMRRLMDKAGSYVNSNPACSTSVEEVECLVLQGTYHANAGNLRQAWMTYRKAMSVAQLIGLHKSLHHGPIPSLDTSTYRTTDEVQAIWFRIVYMERFLCLMLGLPPAFTDNRFADEDTLSVQSPTERLERLHAMIASLILQRNEEQVCGSGYSVTQQIDSELRRASSCLPGR</sequence>
<dbReference type="Gene3D" id="4.10.240.10">
    <property type="entry name" value="Zn(2)-C6 fungal-type DNA-binding domain"/>
    <property type="match status" value="1"/>
</dbReference>
<evidence type="ECO:0000313" key="8">
    <source>
        <dbReference type="Proteomes" id="UP000813444"/>
    </source>
</evidence>
<dbReference type="SUPFAM" id="SSF57701">
    <property type="entry name" value="Zn2/Cys6 DNA-binding domain"/>
    <property type="match status" value="1"/>
</dbReference>
<keyword evidence="8" id="KW-1185">Reference proteome</keyword>
<keyword evidence="4" id="KW-0539">Nucleus</keyword>
<comment type="caution">
    <text evidence="7">The sequence shown here is derived from an EMBL/GenBank/DDBJ whole genome shotgun (WGS) entry which is preliminary data.</text>
</comment>
<evidence type="ECO:0000256" key="4">
    <source>
        <dbReference type="ARBA" id="ARBA00023242"/>
    </source>
</evidence>
<evidence type="ECO:0000256" key="5">
    <source>
        <dbReference type="SAM" id="MobiDB-lite"/>
    </source>
</evidence>
<dbReference type="Proteomes" id="UP000813444">
    <property type="component" value="Unassembled WGS sequence"/>
</dbReference>
<feature type="domain" description="Zn(2)-C6 fungal-type" evidence="6">
    <location>
        <begin position="38"/>
        <end position="71"/>
    </location>
</feature>
<dbReference type="InterPro" id="IPR007219">
    <property type="entry name" value="XnlR_reg_dom"/>
</dbReference>
<evidence type="ECO:0000256" key="2">
    <source>
        <dbReference type="ARBA" id="ARBA00023015"/>
    </source>
</evidence>
<proteinExistence type="predicted"/>
<keyword evidence="3" id="KW-0804">Transcription</keyword>
<gene>
    <name evidence="7" type="ORF">B0I35DRAFT_156759</name>
</gene>
<organism evidence="7 8">
    <name type="scientific">Stachybotrys elegans</name>
    <dbReference type="NCBI Taxonomy" id="80388"/>
    <lineage>
        <taxon>Eukaryota</taxon>
        <taxon>Fungi</taxon>
        <taxon>Dikarya</taxon>
        <taxon>Ascomycota</taxon>
        <taxon>Pezizomycotina</taxon>
        <taxon>Sordariomycetes</taxon>
        <taxon>Hypocreomycetidae</taxon>
        <taxon>Hypocreales</taxon>
        <taxon>Stachybotryaceae</taxon>
        <taxon>Stachybotrys</taxon>
    </lineage>
</organism>
<dbReference type="InterPro" id="IPR001138">
    <property type="entry name" value="Zn2Cys6_DnaBD"/>
</dbReference>
<feature type="compositionally biased region" description="Polar residues" evidence="5">
    <location>
        <begin position="1"/>
        <end position="18"/>
    </location>
</feature>
<dbReference type="GO" id="GO:0003677">
    <property type="term" value="F:DNA binding"/>
    <property type="evidence" value="ECO:0007669"/>
    <property type="project" value="InterPro"/>
</dbReference>
<dbReference type="SMART" id="SM00906">
    <property type="entry name" value="Fungal_trans"/>
    <property type="match status" value="1"/>
</dbReference>
<dbReference type="CDD" id="cd12148">
    <property type="entry name" value="fungal_TF_MHR"/>
    <property type="match status" value="1"/>
</dbReference>
<keyword evidence="2" id="KW-0805">Transcription regulation</keyword>
<dbReference type="CDD" id="cd00067">
    <property type="entry name" value="GAL4"/>
    <property type="match status" value="1"/>
</dbReference>
<name>A0A8K0SWM3_9HYPO</name>
<feature type="region of interest" description="Disordered" evidence="5">
    <location>
        <begin position="1"/>
        <end position="30"/>
    </location>
</feature>
<evidence type="ECO:0000256" key="3">
    <source>
        <dbReference type="ARBA" id="ARBA00023163"/>
    </source>
</evidence>
<accession>A0A8K0SWM3</accession>
<dbReference type="Pfam" id="PF04082">
    <property type="entry name" value="Fungal_trans"/>
    <property type="match status" value="1"/>
</dbReference>
<dbReference type="Pfam" id="PF00172">
    <property type="entry name" value="Zn_clus"/>
    <property type="match status" value="1"/>
</dbReference>
<keyword evidence="1" id="KW-0479">Metal-binding</keyword>
<evidence type="ECO:0000256" key="1">
    <source>
        <dbReference type="ARBA" id="ARBA00022723"/>
    </source>
</evidence>
<dbReference type="PANTHER" id="PTHR47840">
    <property type="entry name" value="ZN(II)2CYS6 TRANSCRIPTION FACTOR (EUROFUNG)-RELATED"/>
    <property type="match status" value="1"/>
</dbReference>
<feature type="compositionally biased region" description="Pro residues" evidence="5">
    <location>
        <begin position="143"/>
        <end position="154"/>
    </location>
</feature>
<dbReference type="OrthoDB" id="5392779at2759"/>
<dbReference type="GO" id="GO:0008270">
    <property type="term" value="F:zinc ion binding"/>
    <property type="evidence" value="ECO:0007669"/>
    <property type="project" value="InterPro"/>
</dbReference>
<dbReference type="PROSITE" id="PS50048">
    <property type="entry name" value="ZN2_CY6_FUNGAL_2"/>
    <property type="match status" value="1"/>
</dbReference>
<dbReference type="EMBL" id="JAGPNK010000003">
    <property type="protein sequence ID" value="KAH7324127.1"/>
    <property type="molecule type" value="Genomic_DNA"/>
</dbReference>
<dbReference type="GO" id="GO:0006351">
    <property type="term" value="P:DNA-templated transcription"/>
    <property type="evidence" value="ECO:0007669"/>
    <property type="project" value="InterPro"/>
</dbReference>
<dbReference type="GO" id="GO:0000981">
    <property type="term" value="F:DNA-binding transcription factor activity, RNA polymerase II-specific"/>
    <property type="evidence" value="ECO:0007669"/>
    <property type="project" value="InterPro"/>
</dbReference>
<dbReference type="AlphaFoldDB" id="A0A8K0SWM3"/>
<dbReference type="InterPro" id="IPR036864">
    <property type="entry name" value="Zn2-C6_fun-type_DNA-bd_sf"/>
</dbReference>
<evidence type="ECO:0000259" key="6">
    <source>
        <dbReference type="PROSITE" id="PS50048"/>
    </source>
</evidence>
<feature type="region of interest" description="Disordered" evidence="5">
    <location>
        <begin position="131"/>
        <end position="163"/>
    </location>
</feature>
<dbReference type="PROSITE" id="PS00463">
    <property type="entry name" value="ZN2_CY6_FUNGAL_1"/>
    <property type="match status" value="1"/>
</dbReference>
<reference evidence="7" key="1">
    <citation type="journal article" date="2021" name="Nat. Commun.">
        <title>Genetic determinants of endophytism in the Arabidopsis root mycobiome.</title>
        <authorList>
            <person name="Mesny F."/>
            <person name="Miyauchi S."/>
            <person name="Thiergart T."/>
            <person name="Pickel B."/>
            <person name="Atanasova L."/>
            <person name="Karlsson M."/>
            <person name="Huettel B."/>
            <person name="Barry K.W."/>
            <person name="Haridas S."/>
            <person name="Chen C."/>
            <person name="Bauer D."/>
            <person name="Andreopoulos W."/>
            <person name="Pangilinan J."/>
            <person name="LaButti K."/>
            <person name="Riley R."/>
            <person name="Lipzen A."/>
            <person name="Clum A."/>
            <person name="Drula E."/>
            <person name="Henrissat B."/>
            <person name="Kohler A."/>
            <person name="Grigoriev I.V."/>
            <person name="Martin F.M."/>
            <person name="Hacquard S."/>
        </authorList>
    </citation>
    <scope>NUCLEOTIDE SEQUENCE</scope>
    <source>
        <strain evidence="7">MPI-CAGE-CH-0235</strain>
    </source>
</reference>
<protein>
    <recommendedName>
        <fullName evidence="6">Zn(2)-C6 fungal-type domain-containing protein</fullName>
    </recommendedName>
</protein>
<evidence type="ECO:0000313" key="7">
    <source>
        <dbReference type="EMBL" id="KAH7324127.1"/>
    </source>
</evidence>
<dbReference type="PANTHER" id="PTHR47840:SF1">
    <property type="entry name" value="ZN(II)2CYS6 TRANSCRIPTION FACTOR (EUROFUNG)"/>
    <property type="match status" value="1"/>
</dbReference>
<dbReference type="SMART" id="SM00066">
    <property type="entry name" value="GAL4"/>
    <property type="match status" value="1"/>
</dbReference>